<reference evidence="1" key="5">
    <citation type="submission" date="2025-09" db="UniProtKB">
        <authorList>
            <consortium name="Ensembl"/>
        </authorList>
    </citation>
    <scope>IDENTIFICATION</scope>
</reference>
<dbReference type="GeneTree" id="ENSGT00390000017554"/>
<accession>A0A4W3HHY7</accession>
<protein>
    <submittedName>
        <fullName evidence="1">Phosphoseryl-tRNA kinase</fullName>
    </submittedName>
</protein>
<keyword evidence="2" id="KW-1185">Reference proteome</keyword>
<proteinExistence type="predicted"/>
<dbReference type="Ensembl" id="ENSCMIT00000015956.1">
    <property type="protein sequence ID" value="ENSCMIP00000015636.1"/>
    <property type="gene ID" value="ENSCMIG00000007617.1"/>
</dbReference>
<reference evidence="2" key="2">
    <citation type="journal article" date="2007" name="PLoS Biol.">
        <title>Survey sequencing and comparative analysis of the elephant shark (Callorhinchus milii) genome.</title>
        <authorList>
            <person name="Venkatesh B."/>
            <person name="Kirkness E.F."/>
            <person name="Loh Y.H."/>
            <person name="Halpern A.L."/>
            <person name="Lee A.P."/>
            <person name="Johnson J."/>
            <person name="Dandona N."/>
            <person name="Viswanathan L.D."/>
            <person name="Tay A."/>
            <person name="Venter J.C."/>
            <person name="Strausberg R.L."/>
            <person name="Brenner S."/>
        </authorList>
    </citation>
    <scope>NUCLEOTIDE SEQUENCE [LARGE SCALE GENOMIC DNA]</scope>
</reference>
<evidence type="ECO:0000313" key="2">
    <source>
        <dbReference type="Proteomes" id="UP000314986"/>
    </source>
</evidence>
<dbReference type="Proteomes" id="UP000314986">
    <property type="component" value="Unassembled WGS sequence"/>
</dbReference>
<sequence length="264" mass="29877">FVMNLDSLGFCKDYYYYLIQETNNVKQTHENVCSEKKKELVEPEAITKHSNNLAHMSLGVSYVNGKGTKGETPSRTPGRNSKQYCSFKTEGADRLVKHTLHTHTPPHRCHRCSFSTSFSRHLKKAIRLQYSQFALQCILCSALKTSSRCEKRYIKSVRQTPLMKGRRTLSSSRSLLSLLNPSTTTMKKYARSGKISLPPPFFAIHYNGYIQNFEHIQKVASIKGFVGVQTSFIMKKVKDLLSLNPGDQLAALLPPNEMENQGPV</sequence>
<name>A0A4W3HHY7_CALMI</name>
<reference evidence="1" key="4">
    <citation type="submission" date="2025-08" db="UniProtKB">
        <authorList>
            <consortium name="Ensembl"/>
        </authorList>
    </citation>
    <scope>IDENTIFICATION</scope>
</reference>
<reference evidence="2" key="1">
    <citation type="journal article" date="2006" name="Science">
        <title>Ancient noncoding elements conserved in the human genome.</title>
        <authorList>
            <person name="Venkatesh B."/>
            <person name="Kirkness E.F."/>
            <person name="Loh Y.H."/>
            <person name="Halpern A.L."/>
            <person name="Lee A.P."/>
            <person name="Johnson J."/>
            <person name="Dandona N."/>
            <person name="Viswanathan L.D."/>
            <person name="Tay A."/>
            <person name="Venter J.C."/>
            <person name="Strausberg R.L."/>
            <person name="Brenner S."/>
        </authorList>
    </citation>
    <scope>NUCLEOTIDE SEQUENCE [LARGE SCALE GENOMIC DNA]</scope>
</reference>
<reference evidence="2" key="3">
    <citation type="journal article" date="2014" name="Nature">
        <title>Elephant shark genome provides unique insights into gnathostome evolution.</title>
        <authorList>
            <consortium name="International Elephant Shark Genome Sequencing Consortium"/>
            <person name="Venkatesh B."/>
            <person name="Lee A.P."/>
            <person name="Ravi V."/>
            <person name="Maurya A.K."/>
            <person name="Lian M.M."/>
            <person name="Swann J.B."/>
            <person name="Ohta Y."/>
            <person name="Flajnik M.F."/>
            <person name="Sutoh Y."/>
            <person name="Kasahara M."/>
            <person name="Hoon S."/>
            <person name="Gangu V."/>
            <person name="Roy S.W."/>
            <person name="Irimia M."/>
            <person name="Korzh V."/>
            <person name="Kondrychyn I."/>
            <person name="Lim Z.W."/>
            <person name="Tay B.H."/>
            <person name="Tohari S."/>
            <person name="Kong K.W."/>
            <person name="Ho S."/>
            <person name="Lorente-Galdos B."/>
            <person name="Quilez J."/>
            <person name="Marques-Bonet T."/>
            <person name="Raney B.J."/>
            <person name="Ingham P.W."/>
            <person name="Tay A."/>
            <person name="Hillier L.W."/>
            <person name="Minx P."/>
            <person name="Boehm T."/>
            <person name="Wilson R.K."/>
            <person name="Brenner S."/>
            <person name="Warren W.C."/>
        </authorList>
    </citation>
    <scope>NUCLEOTIDE SEQUENCE [LARGE SCALE GENOMIC DNA]</scope>
</reference>
<organism evidence="1 2">
    <name type="scientific">Callorhinchus milii</name>
    <name type="common">Ghost shark</name>
    <dbReference type="NCBI Taxonomy" id="7868"/>
    <lineage>
        <taxon>Eukaryota</taxon>
        <taxon>Metazoa</taxon>
        <taxon>Chordata</taxon>
        <taxon>Craniata</taxon>
        <taxon>Vertebrata</taxon>
        <taxon>Chondrichthyes</taxon>
        <taxon>Holocephali</taxon>
        <taxon>Chimaeriformes</taxon>
        <taxon>Callorhinchidae</taxon>
        <taxon>Callorhinchus</taxon>
    </lineage>
</organism>
<evidence type="ECO:0000313" key="1">
    <source>
        <dbReference type="Ensembl" id="ENSCMIP00000015636.1"/>
    </source>
</evidence>
<dbReference type="AlphaFoldDB" id="A0A4W3HHY7"/>